<evidence type="ECO:0000256" key="1">
    <source>
        <dbReference type="SAM" id="MobiDB-lite"/>
    </source>
</evidence>
<reference evidence="2" key="2">
    <citation type="submission" date="2025-09" db="UniProtKB">
        <authorList>
            <consortium name="Ensembl"/>
        </authorList>
    </citation>
    <scope>IDENTIFICATION</scope>
</reference>
<feature type="region of interest" description="Disordered" evidence="1">
    <location>
        <begin position="144"/>
        <end position="185"/>
    </location>
</feature>
<evidence type="ECO:0000313" key="2">
    <source>
        <dbReference type="Ensembl" id="ENSGMOP00000021650.2"/>
    </source>
</evidence>
<sequence length="185" mass="20986">MKCEEQLMEKELLLDQVTRLSQPIRDQLENGQQERLQMAKKARDKKDKVTPRLMAVAAELSMRQAQALALEQEVRERKEQVSTPPAAARRLEGFSKGGPGAQEREEVNRTQIHMHACTIREGEEAWNQLPGGVFTTAEPRPNAYIHSQGRLPLPRPYGAPGPFKPTEPGANMRHIRKPRLKPIEK</sequence>
<dbReference type="GeneTree" id="ENSGT00530000063534"/>
<feature type="region of interest" description="Disordered" evidence="1">
    <location>
        <begin position="76"/>
        <end position="106"/>
    </location>
</feature>
<keyword evidence="3" id="KW-1185">Reference proteome</keyword>
<dbReference type="Proteomes" id="UP000694546">
    <property type="component" value="Chromosome 19"/>
</dbReference>
<feature type="region of interest" description="Disordered" evidence="1">
    <location>
        <begin position="25"/>
        <end position="48"/>
    </location>
</feature>
<evidence type="ECO:0000313" key="3">
    <source>
        <dbReference type="Proteomes" id="UP000694546"/>
    </source>
</evidence>
<feature type="compositionally biased region" description="Basic residues" evidence="1">
    <location>
        <begin position="173"/>
        <end position="185"/>
    </location>
</feature>
<organism evidence="2 3">
    <name type="scientific">Gadus morhua</name>
    <name type="common">Atlantic cod</name>
    <dbReference type="NCBI Taxonomy" id="8049"/>
    <lineage>
        <taxon>Eukaryota</taxon>
        <taxon>Metazoa</taxon>
        <taxon>Chordata</taxon>
        <taxon>Craniata</taxon>
        <taxon>Vertebrata</taxon>
        <taxon>Euteleostomi</taxon>
        <taxon>Actinopterygii</taxon>
        <taxon>Neopterygii</taxon>
        <taxon>Teleostei</taxon>
        <taxon>Neoteleostei</taxon>
        <taxon>Acanthomorphata</taxon>
        <taxon>Zeiogadaria</taxon>
        <taxon>Gadariae</taxon>
        <taxon>Gadiformes</taxon>
        <taxon>Gadoidei</taxon>
        <taxon>Gadidae</taxon>
        <taxon>Gadus</taxon>
    </lineage>
</organism>
<reference evidence="2" key="1">
    <citation type="submission" date="2025-08" db="UniProtKB">
        <authorList>
            <consortium name="Ensembl"/>
        </authorList>
    </citation>
    <scope>IDENTIFICATION</scope>
</reference>
<dbReference type="Ensembl" id="ENSGMOT00000022168.2">
    <property type="protein sequence ID" value="ENSGMOP00000021650.2"/>
    <property type="gene ID" value="ENSGMOG00000029970.1"/>
</dbReference>
<proteinExistence type="predicted"/>
<name>A0A8C5FAA3_GADMO</name>
<dbReference type="AlphaFoldDB" id="A0A8C5FAA3"/>
<accession>A0A8C5FAA3</accession>
<protein>
    <submittedName>
        <fullName evidence="2">Coiled-coil domain containing 146</fullName>
    </submittedName>
</protein>
<gene>
    <name evidence="2" type="primary">CCDC146</name>
</gene>
<feature type="compositionally biased region" description="Pro residues" evidence="1">
    <location>
        <begin position="153"/>
        <end position="165"/>
    </location>
</feature>